<sequence>MNTLTVPINERDHLRGSPDAPVVLVEYADFECPYCGAAYGVVKNLERELPDTLAVVFRQFPLVNVHPHAQLAAEAAEAAGAQGQFWRMHDVLFEHQDALAPADLIKYAAALHLDVKRFAGDLSGHAFLPKIEDDMEGGLQSGVQGTPTFFINGVLHRGGHDEASLLAAIMRVAAAAS</sequence>
<dbReference type="SUPFAM" id="SSF52833">
    <property type="entry name" value="Thioredoxin-like"/>
    <property type="match status" value="1"/>
</dbReference>
<dbReference type="Gene3D" id="3.40.30.10">
    <property type="entry name" value="Glutaredoxin"/>
    <property type="match status" value="1"/>
</dbReference>
<proteinExistence type="inferred from homology"/>
<gene>
    <name evidence="3" type="ORF">JJB11_13675</name>
</gene>
<keyword evidence="4" id="KW-1185">Reference proteome</keyword>
<dbReference type="Proteomes" id="UP000630528">
    <property type="component" value="Unassembled WGS sequence"/>
</dbReference>
<dbReference type="PROSITE" id="PS51352">
    <property type="entry name" value="THIOREDOXIN_2"/>
    <property type="match status" value="1"/>
</dbReference>
<dbReference type="Pfam" id="PF13462">
    <property type="entry name" value="Thioredoxin_4"/>
    <property type="match status" value="1"/>
</dbReference>
<dbReference type="AlphaFoldDB" id="A0A934WN00"/>
<dbReference type="PANTHER" id="PTHR13887:SF55">
    <property type="entry name" value="SLR0313 PROTEIN"/>
    <property type="match status" value="1"/>
</dbReference>
<dbReference type="EMBL" id="JAEPWM010000005">
    <property type="protein sequence ID" value="MBK6007145.1"/>
    <property type="molecule type" value="Genomic_DNA"/>
</dbReference>
<reference evidence="3" key="1">
    <citation type="journal article" date="2012" name="J. Microbiol. Biotechnol.">
        <title>Ramlibacter ginsenosidimutans sp. nov., with ginsenoside-converting activity.</title>
        <authorList>
            <person name="Wang L."/>
            <person name="An D.S."/>
            <person name="Kim S.G."/>
            <person name="Jin F.X."/>
            <person name="Kim S.C."/>
            <person name="Lee S.T."/>
            <person name="Im W.T."/>
        </authorList>
    </citation>
    <scope>NUCLEOTIDE SEQUENCE</scope>
    <source>
        <strain evidence="3">KACC 17527</strain>
    </source>
</reference>
<dbReference type="InterPro" id="IPR012336">
    <property type="entry name" value="Thioredoxin-like_fold"/>
</dbReference>
<comment type="similarity">
    <text evidence="1">Belongs to the thioredoxin family. DsbA subfamily.</text>
</comment>
<comment type="caution">
    <text evidence="3">The sequence shown here is derived from an EMBL/GenBank/DDBJ whole genome shotgun (WGS) entry which is preliminary data.</text>
</comment>
<evidence type="ECO:0000259" key="2">
    <source>
        <dbReference type="PROSITE" id="PS51352"/>
    </source>
</evidence>
<dbReference type="InterPro" id="IPR013766">
    <property type="entry name" value="Thioredoxin_domain"/>
</dbReference>
<feature type="domain" description="Thioredoxin" evidence="2">
    <location>
        <begin position="1"/>
        <end position="174"/>
    </location>
</feature>
<evidence type="ECO:0000313" key="4">
    <source>
        <dbReference type="Proteomes" id="UP000630528"/>
    </source>
</evidence>
<dbReference type="InterPro" id="IPR036249">
    <property type="entry name" value="Thioredoxin-like_sf"/>
</dbReference>
<dbReference type="RefSeq" id="WP_201172006.1">
    <property type="nucleotide sequence ID" value="NZ_JAEPWM010000005.1"/>
</dbReference>
<protein>
    <submittedName>
        <fullName evidence="3">Thioredoxin domain-containing protein</fullName>
    </submittedName>
</protein>
<evidence type="ECO:0000256" key="1">
    <source>
        <dbReference type="ARBA" id="ARBA00005791"/>
    </source>
</evidence>
<dbReference type="PANTHER" id="PTHR13887">
    <property type="entry name" value="GLUTATHIONE S-TRANSFERASE KAPPA"/>
    <property type="match status" value="1"/>
</dbReference>
<accession>A0A934WN00</accession>
<reference evidence="3" key="2">
    <citation type="submission" date="2021-01" db="EMBL/GenBank/DDBJ databases">
        <authorList>
            <person name="Kang M."/>
        </authorList>
    </citation>
    <scope>NUCLEOTIDE SEQUENCE</scope>
    <source>
        <strain evidence="3">KACC 17527</strain>
    </source>
</reference>
<name>A0A934WN00_9BURK</name>
<evidence type="ECO:0000313" key="3">
    <source>
        <dbReference type="EMBL" id="MBK6007145.1"/>
    </source>
</evidence>
<organism evidence="3 4">
    <name type="scientific">Ramlibacter ginsenosidimutans</name>
    <dbReference type="NCBI Taxonomy" id="502333"/>
    <lineage>
        <taxon>Bacteria</taxon>
        <taxon>Pseudomonadati</taxon>
        <taxon>Pseudomonadota</taxon>
        <taxon>Betaproteobacteria</taxon>
        <taxon>Burkholderiales</taxon>
        <taxon>Comamonadaceae</taxon>
        <taxon>Ramlibacter</taxon>
    </lineage>
</organism>